<accession>A0A0M9AG86</accession>
<dbReference type="PATRIC" id="fig|1705562.3.peg.3658"/>
<evidence type="ECO:0000313" key="2">
    <source>
        <dbReference type="EMBL" id="KOX91302.1"/>
    </source>
</evidence>
<dbReference type="Pfam" id="PF26277">
    <property type="entry name" value="DUF8076"/>
    <property type="match status" value="1"/>
</dbReference>
<dbReference type="OrthoDB" id="319780at2157"/>
<gene>
    <name evidence="2" type="ORF">AMS69_19450</name>
</gene>
<dbReference type="RefSeq" id="WP_053969682.1">
    <property type="nucleotide sequence ID" value="NZ_LIUF01000015.1"/>
</dbReference>
<feature type="domain" description="DUF8076" evidence="1">
    <location>
        <begin position="7"/>
        <end position="127"/>
    </location>
</feature>
<evidence type="ECO:0000313" key="3">
    <source>
        <dbReference type="Proteomes" id="UP000037729"/>
    </source>
</evidence>
<dbReference type="InterPro" id="IPR058389">
    <property type="entry name" value="DUF8076"/>
</dbReference>
<name>A0A0M9AG86_9EURY</name>
<protein>
    <recommendedName>
        <fullName evidence="1">DUF8076 domain-containing protein</fullName>
    </recommendedName>
</protein>
<comment type="caution">
    <text evidence="2">The sequence shown here is derived from an EMBL/GenBank/DDBJ whole genome shotgun (WGS) entry which is preliminary data.</text>
</comment>
<organism evidence="2 3">
    <name type="scientific">Haloarcula rubripromontorii</name>
    <dbReference type="NCBI Taxonomy" id="1705562"/>
    <lineage>
        <taxon>Archaea</taxon>
        <taxon>Methanobacteriati</taxon>
        <taxon>Methanobacteriota</taxon>
        <taxon>Stenosarchaea group</taxon>
        <taxon>Halobacteria</taxon>
        <taxon>Halobacteriales</taxon>
        <taxon>Haloarculaceae</taxon>
        <taxon>Haloarcula</taxon>
    </lineage>
</organism>
<dbReference type="Proteomes" id="UP000037729">
    <property type="component" value="Unassembled WGS sequence"/>
</dbReference>
<evidence type="ECO:0000259" key="1">
    <source>
        <dbReference type="Pfam" id="PF26277"/>
    </source>
</evidence>
<keyword evidence="3" id="KW-1185">Reference proteome</keyword>
<dbReference type="EMBL" id="LIUF01000015">
    <property type="protein sequence ID" value="KOX91302.1"/>
    <property type="molecule type" value="Genomic_DNA"/>
</dbReference>
<reference evidence="2 3" key="1">
    <citation type="submission" date="2015-08" db="EMBL/GenBank/DDBJ databases">
        <title>Genomes of Isolates from Cabo Rojo, PR.</title>
        <authorList>
            <person name="Sanchez-Nieves R.L."/>
            <person name="Montalvo-Rodriguez R."/>
        </authorList>
    </citation>
    <scope>NUCLEOTIDE SEQUENCE [LARGE SCALE GENOMIC DNA]</scope>
    <source>
        <strain evidence="2 3">SL3</strain>
    </source>
</reference>
<dbReference type="AlphaFoldDB" id="A0A0M9AG86"/>
<proteinExistence type="predicted"/>
<dbReference type="STRING" id="1705562.AMS69_19450"/>
<sequence length="127" mass="14485">MAGPGQIPGRYNLIIEGEYDAFDHQIPVQEFLQRLKDDDVPDTVSVVGLADAFRNDDLITDLAREMDRRANDLEYQSPTVQFVVDGSFHRSGKTYDLRDGDELHSLQEVFGPQLERKEDGDWLVTPF</sequence>